<feature type="domain" description="Imelysin-like" evidence="3">
    <location>
        <begin position="50"/>
        <end position="347"/>
    </location>
</feature>
<protein>
    <submittedName>
        <fullName evidence="4">Imelysin family protein</fullName>
    </submittedName>
</protein>
<evidence type="ECO:0000313" key="4">
    <source>
        <dbReference type="EMBL" id="MCW9708177.1"/>
    </source>
</evidence>
<evidence type="ECO:0000259" key="3">
    <source>
        <dbReference type="Pfam" id="PF09375"/>
    </source>
</evidence>
<reference evidence="4 5" key="1">
    <citation type="submission" date="2021-03" db="EMBL/GenBank/DDBJ databases">
        <title>Aliifodinibius sp. nov., a new bacterium isolated from saline soil.</title>
        <authorList>
            <person name="Galisteo C."/>
            <person name="De La Haba R."/>
            <person name="Sanchez-Porro C."/>
            <person name="Ventosa A."/>
        </authorList>
    </citation>
    <scope>NUCLEOTIDE SEQUENCE [LARGE SCALE GENOMIC DNA]</scope>
    <source>
        <strain evidence="4 5">1BSP15-2V2</strain>
    </source>
</reference>
<dbReference type="Gene3D" id="1.20.1420.20">
    <property type="entry name" value="M75 peptidase, HXXE motif"/>
    <property type="match status" value="1"/>
</dbReference>
<dbReference type="CDD" id="cd14659">
    <property type="entry name" value="Imelysin-like_IPPA"/>
    <property type="match status" value="1"/>
</dbReference>
<comment type="caution">
    <text evidence="4">The sequence shown here is derived from an EMBL/GenBank/DDBJ whole genome shotgun (WGS) entry which is preliminary data.</text>
</comment>
<name>A0ABT3PQN2_9BACT</name>
<evidence type="ECO:0000256" key="2">
    <source>
        <dbReference type="ARBA" id="ARBA00022729"/>
    </source>
</evidence>
<dbReference type="InterPro" id="IPR038352">
    <property type="entry name" value="Imelysin_sf"/>
</dbReference>
<accession>A0ABT3PQN2</accession>
<dbReference type="EMBL" id="JAGGJA010000010">
    <property type="protein sequence ID" value="MCW9708177.1"/>
    <property type="molecule type" value="Genomic_DNA"/>
</dbReference>
<dbReference type="PROSITE" id="PS51257">
    <property type="entry name" value="PROKAR_LIPOPROTEIN"/>
    <property type="match status" value="1"/>
</dbReference>
<evidence type="ECO:0000313" key="5">
    <source>
        <dbReference type="Proteomes" id="UP001207918"/>
    </source>
</evidence>
<dbReference type="RefSeq" id="WP_265766963.1">
    <property type="nucleotide sequence ID" value="NZ_JAGGJA010000010.1"/>
</dbReference>
<dbReference type="InterPro" id="IPR018976">
    <property type="entry name" value="Imelysin-like"/>
</dbReference>
<sequence>MTFFERFTFSALLISSVLLFSSCGGTDSDTDNNSSTVRSDMLEQTANNIILPSYQAFRTEVTSLKEAGDNFAENATEETLTDLQDQLKNTRLAWQHVSLFQFGTAKTVLLRTSANTFPADTDQIEDNIDAGDYTLGSISNQAAAGFPTLGYLLHGQDETNQQILAAYTEAEDAQKRLKYLQDNLSFIANKTSEVVSAWEENEGQNFLNAENAGTDTGSSLGMLVNAMVRHYERFLRDGKVGIPAGVRSAGVPRPTATEAYYGGYSVELALANLEATKRLFTGAGYDGSSGTGLEENLDALGHEELSDDIITELDQAKSALETLQDPLSTQIESNNDPVLTAFQELQQVLTLIKADMTSRLGVTITYQDNDGD</sequence>
<evidence type="ECO:0000256" key="1">
    <source>
        <dbReference type="ARBA" id="ARBA00004196"/>
    </source>
</evidence>
<dbReference type="Proteomes" id="UP001207918">
    <property type="component" value="Unassembled WGS sequence"/>
</dbReference>
<dbReference type="InterPro" id="IPR034984">
    <property type="entry name" value="Imelysin-like_IPPA"/>
</dbReference>
<organism evidence="4 5">
    <name type="scientific">Fodinibius salsisoli</name>
    <dbReference type="NCBI Taxonomy" id="2820877"/>
    <lineage>
        <taxon>Bacteria</taxon>
        <taxon>Pseudomonadati</taxon>
        <taxon>Balneolota</taxon>
        <taxon>Balneolia</taxon>
        <taxon>Balneolales</taxon>
        <taxon>Balneolaceae</taxon>
        <taxon>Fodinibius</taxon>
    </lineage>
</organism>
<gene>
    <name evidence="4" type="ORF">J6I44_15030</name>
</gene>
<comment type="subcellular location">
    <subcellularLocation>
        <location evidence="1">Cell envelope</location>
    </subcellularLocation>
</comment>
<proteinExistence type="predicted"/>
<keyword evidence="2" id="KW-0732">Signal</keyword>
<keyword evidence="5" id="KW-1185">Reference proteome</keyword>
<dbReference type="Pfam" id="PF09375">
    <property type="entry name" value="Peptidase_M75"/>
    <property type="match status" value="1"/>
</dbReference>